<dbReference type="NCBIfam" id="NF003589">
    <property type="entry name" value="PRK05254.1-2"/>
    <property type="match status" value="1"/>
</dbReference>
<gene>
    <name evidence="9" type="primary">ung</name>
    <name evidence="13" type="ORF">PQO03_21325</name>
</gene>
<dbReference type="Gene3D" id="3.40.470.10">
    <property type="entry name" value="Uracil-DNA glycosylase-like domain"/>
    <property type="match status" value="1"/>
</dbReference>
<dbReference type="NCBIfam" id="NF003588">
    <property type="entry name" value="PRK05254.1-1"/>
    <property type="match status" value="1"/>
</dbReference>
<evidence type="ECO:0000259" key="12">
    <source>
        <dbReference type="SMART" id="SM00986"/>
    </source>
</evidence>
<keyword evidence="9" id="KW-0963">Cytoplasm</keyword>
<reference evidence="13 14" key="1">
    <citation type="submission" date="2023-02" db="EMBL/GenBank/DDBJ databases">
        <title>Genome sequence of Lentisphaera profundi SAORIC-696.</title>
        <authorList>
            <person name="Kim e."/>
            <person name="Cho J.-C."/>
            <person name="Choi A."/>
            <person name="Kang I."/>
        </authorList>
    </citation>
    <scope>NUCLEOTIDE SEQUENCE [LARGE SCALE GENOMIC DNA]</scope>
    <source>
        <strain evidence="13 14">SAORIC-696</strain>
    </source>
</reference>
<evidence type="ECO:0000256" key="6">
    <source>
        <dbReference type="ARBA" id="ARBA00022763"/>
    </source>
</evidence>
<evidence type="ECO:0000313" key="14">
    <source>
        <dbReference type="Proteomes" id="UP001214250"/>
    </source>
</evidence>
<keyword evidence="7 9" id="KW-0378">Hydrolase</keyword>
<dbReference type="PROSITE" id="PS00130">
    <property type="entry name" value="U_DNA_GLYCOSYLASE"/>
    <property type="match status" value="1"/>
</dbReference>
<comment type="catalytic activity">
    <reaction evidence="1 9 11">
        <text>Hydrolyzes single-stranded DNA or mismatched double-stranded DNA and polynucleotides, releasing free uracil.</text>
        <dbReference type="EC" id="3.2.2.27"/>
    </reaction>
</comment>
<comment type="function">
    <text evidence="2 9 11">Excises uracil residues from the DNA which can arise as a result of misincorporation of dUMP residues by DNA polymerase or due to deamination of cytosine.</text>
</comment>
<keyword evidence="13" id="KW-0326">Glycosidase</keyword>
<comment type="similarity">
    <text evidence="3 9 11">Belongs to the uracil-DNA glycosylase (UDG) superfamily. UNG family.</text>
</comment>
<evidence type="ECO:0000256" key="8">
    <source>
        <dbReference type="ARBA" id="ARBA00023204"/>
    </source>
</evidence>
<evidence type="ECO:0000256" key="9">
    <source>
        <dbReference type="HAMAP-Rule" id="MF_00148"/>
    </source>
</evidence>
<dbReference type="Pfam" id="PF03167">
    <property type="entry name" value="UDG"/>
    <property type="match status" value="1"/>
</dbReference>
<comment type="subcellular location">
    <subcellularLocation>
        <location evidence="9">Cytoplasm</location>
    </subcellularLocation>
</comment>
<evidence type="ECO:0000256" key="11">
    <source>
        <dbReference type="RuleBase" id="RU003780"/>
    </source>
</evidence>
<dbReference type="GO" id="GO:0004844">
    <property type="term" value="F:uracil DNA N-glycosylase activity"/>
    <property type="evidence" value="ECO:0007669"/>
    <property type="project" value="UniProtKB-EC"/>
</dbReference>
<evidence type="ECO:0000256" key="10">
    <source>
        <dbReference type="PROSITE-ProRule" id="PRU10072"/>
    </source>
</evidence>
<organism evidence="13 14">
    <name type="scientific">Lentisphaera profundi</name>
    <dbReference type="NCBI Taxonomy" id="1658616"/>
    <lineage>
        <taxon>Bacteria</taxon>
        <taxon>Pseudomonadati</taxon>
        <taxon>Lentisphaerota</taxon>
        <taxon>Lentisphaeria</taxon>
        <taxon>Lentisphaerales</taxon>
        <taxon>Lentisphaeraceae</taxon>
        <taxon>Lentisphaera</taxon>
    </lineage>
</organism>
<keyword evidence="14" id="KW-1185">Reference proteome</keyword>
<evidence type="ECO:0000256" key="2">
    <source>
        <dbReference type="ARBA" id="ARBA00002631"/>
    </source>
</evidence>
<dbReference type="InterPro" id="IPR036895">
    <property type="entry name" value="Uracil-DNA_glycosylase-like_sf"/>
</dbReference>
<keyword evidence="6 9" id="KW-0227">DNA damage</keyword>
<evidence type="ECO:0000256" key="3">
    <source>
        <dbReference type="ARBA" id="ARBA00008184"/>
    </source>
</evidence>
<evidence type="ECO:0000256" key="4">
    <source>
        <dbReference type="ARBA" id="ARBA00012030"/>
    </source>
</evidence>
<keyword evidence="8 9" id="KW-0234">DNA repair</keyword>
<evidence type="ECO:0000256" key="1">
    <source>
        <dbReference type="ARBA" id="ARBA00001400"/>
    </source>
</evidence>
<dbReference type="SMART" id="SM00986">
    <property type="entry name" value="UDG"/>
    <property type="match status" value="1"/>
</dbReference>
<dbReference type="InterPro" id="IPR005122">
    <property type="entry name" value="Uracil-DNA_glycosylase-like"/>
</dbReference>
<dbReference type="SMART" id="SM00987">
    <property type="entry name" value="UreE_C"/>
    <property type="match status" value="1"/>
</dbReference>
<protein>
    <recommendedName>
        <fullName evidence="5 9">Uracil-DNA glycosylase</fullName>
        <shortName evidence="9">UDG</shortName>
        <ecNumber evidence="4 9">3.2.2.27</ecNumber>
    </recommendedName>
</protein>
<dbReference type="CDD" id="cd10027">
    <property type="entry name" value="UDG-F1-like"/>
    <property type="match status" value="1"/>
</dbReference>
<dbReference type="InterPro" id="IPR018085">
    <property type="entry name" value="Ura-DNA_Glyclase_AS"/>
</dbReference>
<evidence type="ECO:0000313" key="13">
    <source>
        <dbReference type="EMBL" id="WDE98357.1"/>
    </source>
</evidence>
<dbReference type="EMBL" id="CP117812">
    <property type="protein sequence ID" value="WDE98357.1"/>
    <property type="molecule type" value="Genomic_DNA"/>
</dbReference>
<dbReference type="PANTHER" id="PTHR11264:SF0">
    <property type="entry name" value="URACIL-DNA GLYCOSYLASE"/>
    <property type="match status" value="1"/>
</dbReference>
<accession>A0ABY7VW92</accession>
<dbReference type="PANTHER" id="PTHR11264">
    <property type="entry name" value="URACIL-DNA GLYCOSYLASE"/>
    <property type="match status" value="1"/>
</dbReference>
<evidence type="ECO:0000256" key="5">
    <source>
        <dbReference type="ARBA" id="ARBA00018429"/>
    </source>
</evidence>
<name>A0ABY7VW92_9BACT</name>
<dbReference type="InterPro" id="IPR002043">
    <property type="entry name" value="UDG_fam1"/>
</dbReference>
<dbReference type="NCBIfam" id="NF003592">
    <property type="entry name" value="PRK05254.1-5"/>
    <property type="match status" value="1"/>
</dbReference>
<evidence type="ECO:0000256" key="7">
    <source>
        <dbReference type="ARBA" id="ARBA00022801"/>
    </source>
</evidence>
<dbReference type="SUPFAM" id="SSF52141">
    <property type="entry name" value="Uracil-DNA glycosylase-like"/>
    <property type="match status" value="1"/>
</dbReference>
<dbReference type="RefSeq" id="WP_274153231.1">
    <property type="nucleotide sequence ID" value="NZ_CP117812.1"/>
</dbReference>
<sequence length="226" mass="25718">MLADKLSPAWHNALGLEDSYYTELESFLEIERKEFKIYPEQKDLFKAFDFCDFSKVRVVILGQDPYHGPGQAMGLSFSVPRGNKIPPSLRNIYKELDSDLQISPAMDGDLSHWAEQGVLLLNTSLSVRDSEPGSHSKGLWEKFSAQVLQSLSDQRKDLVFVLWGAHAQGHRELLDEQNHLIIESAHPSPFSAHRGFFGSKPFSQINQHLELSGQKPIDWRLEQLLF</sequence>
<dbReference type="HAMAP" id="MF_00148">
    <property type="entry name" value="UDG"/>
    <property type="match status" value="1"/>
</dbReference>
<dbReference type="NCBIfam" id="TIGR00628">
    <property type="entry name" value="ung"/>
    <property type="match status" value="1"/>
</dbReference>
<dbReference type="Proteomes" id="UP001214250">
    <property type="component" value="Chromosome 2"/>
</dbReference>
<feature type="active site" description="Proton acceptor" evidence="9 10">
    <location>
        <position position="64"/>
    </location>
</feature>
<proteinExistence type="inferred from homology"/>
<feature type="domain" description="Uracil-DNA glycosylase-like" evidence="12">
    <location>
        <begin position="48"/>
        <end position="209"/>
    </location>
</feature>
<dbReference type="EC" id="3.2.2.27" evidence="4 9"/>